<reference evidence="3 4" key="1">
    <citation type="submission" date="2019-11" db="EMBL/GenBank/DDBJ databases">
        <title>Acidiferrimicrobium australis gen. nov., sp. nov., an acidophilic and obligately heterotrophic, member of the Actinobacteria that catalyses dissimilatory oxido- reduction of iron isolated from metal-rich acidic water in Chile.</title>
        <authorList>
            <person name="Gonzalez D."/>
            <person name="Huber K."/>
            <person name="Hedrich S."/>
            <person name="Rojas-Villalobos C."/>
            <person name="Quatrini R."/>
            <person name="Dinamarca M.A."/>
            <person name="Schwarz A."/>
            <person name="Canales C."/>
            <person name="Nancucheo I."/>
        </authorList>
    </citation>
    <scope>NUCLEOTIDE SEQUENCE [LARGE SCALE GENOMIC DNA]</scope>
    <source>
        <strain evidence="3 4">USS-CCA1</strain>
    </source>
</reference>
<keyword evidence="2" id="KW-0812">Transmembrane</keyword>
<sequence>MLLLAVGLSVLFSSPDKPAVTLRQWADAQPTGFVATAASELEGTSTTATYGQPFNTTPGAAQKLGPISIQKWFGVVYPIDPARSFVLDPLSTLPSTPALRTAIHRYEAAGPAQQHAWAAAYAKLLASRSLSAGLPPVTTSAEGPVPTLLSSLLGMARSGGLDSALVAHSSFYNDDYTKPLMFLGDSATAQDNSYWNKIVTAEHLQGSQWGVMNETGSWPGQPWLWLYSMWYQVPPMSTSGNADILVIAIVAVLSVALLLVPFIPGLRSIPRWIPLHRAIWRRYYNEAPVAATDPAAGTAAPPAPGKDLPAGALGTEGA</sequence>
<accession>A0ABW9QTG7</accession>
<comment type="caution">
    <text evidence="3">The sequence shown here is derived from an EMBL/GenBank/DDBJ whole genome shotgun (WGS) entry which is preliminary data.</text>
</comment>
<dbReference type="EMBL" id="WJHE01000354">
    <property type="protein sequence ID" value="MST32666.1"/>
    <property type="molecule type" value="Genomic_DNA"/>
</dbReference>
<keyword evidence="4" id="KW-1185">Reference proteome</keyword>
<evidence type="ECO:0000256" key="2">
    <source>
        <dbReference type="SAM" id="Phobius"/>
    </source>
</evidence>
<feature type="region of interest" description="Disordered" evidence="1">
    <location>
        <begin position="294"/>
        <end position="318"/>
    </location>
</feature>
<keyword evidence="2" id="KW-1133">Transmembrane helix</keyword>
<dbReference type="Proteomes" id="UP000437736">
    <property type="component" value="Unassembled WGS sequence"/>
</dbReference>
<proteinExistence type="predicted"/>
<name>A0ABW9QTG7_9ACTN</name>
<gene>
    <name evidence="3" type="ORF">GHK86_08020</name>
</gene>
<feature type="transmembrane region" description="Helical" evidence="2">
    <location>
        <begin position="244"/>
        <end position="263"/>
    </location>
</feature>
<evidence type="ECO:0000313" key="4">
    <source>
        <dbReference type="Proteomes" id="UP000437736"/>
    </source>
</evidence>
<evidence type="ECO:0000313" key="3">
    <source>
        <dbReference type="EMBL" id="MST32666.1"/>
    </source>
</evidence>
<keyword evidence="2" id="KW-0472">Membrane</keyword>
<organism evidence="3 4">
    <name type="scientific">Acidiferrimicrobium australe</name>
    <dbReference type="NCBI Taxonomy" id="2664430"/>
    <lineage>
        <taxon>Bacteria</taxon>
        <taxon>Bacillati</taxon>
        <taxon>Actinomycetota</taxon>
        <taxon>Acidimicrobiia</taxon>
        <taxon>Acidimicrobiales</taxon>
        <taxon>Acidimicrobiaceae</taxon>
        <taxon>Acidiferrimicrobium</taxon>
    </lineage>
</organism>
<evidence type="ECO:0000256" key="1">
    <source>
        <dbReference type="SAM" id="MobiDB-lite"/>
    </source>
</evidence>
<protein>
    <submittedName>
        <fullName evidence="3">Uncharacterized protein</fullName>
    </submittedName>
</protein>